<dbReference type="InterPro" id="IPR036388">
    <property type="entry name" value="WH-like_DNA-bd_sf"/>
</dbReference>
<dbReference type="EMBL" id="BARU01038028">
    <property type="protein sequence ID" value="GAH80100.1"/>
    <property type="molecule type" value="Genomic_DNA"/>
</dbReference>
<evidence type="ECO:0000259" key="4">
    <source>
        <dbReference type="PROSITE" id="PS50995"/>
    </source>
</evidence>
<sequence length="147" mass="17139">MGLVTKHNMIQNKELVNKILESISKIAFLNRRRIVIHHDLKLYPSEIHLILFVYYVQNTNITKIANKLGLTKGAISQTLSRLYNKGIIIKMTDPYKKNELHVQFTSKGLALVKHLIEIKKHIENEYLIYIKTLSEEDKHVISDFLDT</sequence>
<dbReference type="Pfam" id="PF01047">
    <property type="entry name" value="MarR"/>
    <property type="match status" value="1"/>
</dbReference>
<feature type="domain" description="HTH marR-type" evidence="4">
    <location>
        <begin position="12"/>
        <end position="147"/>
    </location>
</feature>
<feature type="non-terminal residue" evidence="5">
    <location>
        <position position="147"/>
    </location>
</feature>
<accession>X1JF14</accession>
<dbReference type="PANTHER" id="PTHR35790">
    <property type="entry name" value="HTH-TYPE TRANSCRIPTIONAL REGULATOR PCHR"/>
    <property type="match status" value="1"/>
</dbReference>
<dbReference type="PROSITE" id="PS50995">
    <property type="entry name" value="HTH_MARR_2"/>
    <property type="match status" value="1"/>
</dbReference>
<evidence type="ECO:0000256" key="3">
    <source>
        <dbReference type="ARBA" id="ARBA00023163"/>
    </source>
</evidence>
<comment type="caution">
    <text evidence="5">The sequence shown here is derived from an EMBL/GenBank/DDBJ whole genome shotgun (WGS) entry which is preliminary data.</text>
</comment>
<keyword evidence="2" id="KW-0238">DNA-binding</keyword>
<evidence type="ECO:0000256" key="1">
    <source>
        <dbReference type="ARBA" id="ARBA00023015"/>
    </source>
</evidence>
<evidence type="ECO:0000313" key="5">
    <source>
        <dbReference type="EMBL" id="GAH80100.1"/>
    </source>
</evidence>
<dbReference type="GO" id="GO:0003677">
    <property type="term" value="F:DNA binding"/>
    <property type="evidence" value="ECO:0007669"/>
    <property type="project" value="UniProtKB-KW"/>
</dbReference>
<keyword evidence="1" id="KW-0805">Transcription regulation</keyword>
<dbReference type="InterPro" id="IPR000835">
    <property type="entry name" value="HTH_MarR-typ"/>
</dbReference>
<dbReference type="AlphaFoldDB" id="X1JF14"/>
<dbReference type="Gene3D" id="1.10.10.10">
    <property type="entry name" value="Winged helix-like DNA-binding domain superfamily/Winged helix DNA-binding domain"/>
    <property type="match status" value="1"/>
</dbReference>
<dbReference type="GO" id="GO:0003700">
    <property type="term" value="F:DNA-binding transcription factor activity"/>
    <property type="evidence" value="ECO:0007669"/>
    <property type="project" value="InterPro"/>
</dbReference>
<gene>
    <name evidence="5" type="ORF">S03H2_59159</name>
</gene>
<dbReference type="SUPFAM" id="SSF46785">
    <property type="entry name" value="Winged helix' DNA-binding domain"/>
    <property type="match status" value="1"/>
</dbReference>
<evidence type="ECO:0000256" key="2">
    <source>
        <dbReference type="ARBA" id="ARBA00023125"/>
    </source>
</evidence>
<organism evidence="5">
    <name type="scientific">marine sediment metagenome</name>
    <dbReference type="NCBI Taxonomy" id="412755"/>
    <lineage>
        <taxon>unclassified sequences</taxon>
        <taxon>metagenomes</taxon>
        <taxon>ecological metagenomes</taxon>
    </lineage>
</organism>
<reference evidence="5" key="1">
    <citation type="journal article" date="2014" name="Front. Microbiol.">
        <title>High frequency of phylogenetically diverse reductive dehalogenase-homologous genes in deep subseafloor sedimentary metagenomes.</title>
        <authorList>
            <person name="Kawai M."/>
            <person name="Futagami T."/>
            <person name="Toyoda A."/>
            <person name="Takaki Y."/>
            <person name="Nishi S."/>
            <person name="Hori S."/>
            <person name="Arai W."/>
            <person name="Tsubouchi T."/>
            <person name="Morono Y."/>
            <person name="Uchiyama I."/>
            <person name="Ito T."/>
            <person name="Fujiyama A."/>
            <person name="Inagaki F."/>
            <person name="Takami H."/>
        </authorList>
    </citation>
    <scope>NUCLEOTIDE SEQUENCE</scope>
    <source>
        <strain evidence="5">Expedition CK06-06</strain>
    </source>
</reference>
<keyword evidence="3" id="KW-0804">Transcription</keyword>
<name>X1JF14_9ZZZZ</name>
<dbReference type="PANTHER" id="PTHR35790:SF4">
    <property type="entry name" value="HTH-TYPE TRANSCRIPTIONAL REGULATOR PCHR"/>
    <property type="match status" value="1"/>
</dbReference>
<dbReference type="SMART" id="SM00347">
    <property type="entry name" value="HTH_MARR"/>
    <property type="match status" value="1"/>
</dbReference>
<protein>
    <recommendedName>
        <fullName evidence="4">HTH marR-type domain-containing protein</fullName>
    </recommendedName>
</protein>
<dbReference type="InterPro" id="IPR052067">
    <property type="entry name" value="Metal_resp_HTH_trans_reg"/>
</dbReference>
<proteinExistence type="predicted"/>
<dbReference type="InterPro" id="IPR036390">
    <property type="entry name" value="WH_DNA-bd_sf"/>
</dbReference>